<proteinExistence type="predicted"/>
<keyword evidence="1 4" id="KW-0808">Transferase</keyword>
<gene>
    <name evidence="4" type="ORF">BHF72_1713</name>
</gene>
<dbReference type="Pfam" id="PF00583">
    <property type="entry name" value="Acetyltransf_1"/>
    <property type="match status" value="1"/>
</dbReference>
<evidence type="ECO:0000313" key="4">
    <source>
        <dbReference type="EMBL" id="OEL11844.1"/>
    </source>
</evidence>
<evidence type="ECO:0000313" key="5">
    <source>
        <dbReference type="Proteomes" id="UP000095601"/>
    </source>
</evidence>
<sequence length="138" mass="16167">MIKRISPQETYLLRREILRKNLPQESHEFNGDFDDQTFHLGYFVEDRIVGIITVLQNGEIAQIRGMAVSEDYQGKGIGKKLVEMAEEILREAQIQKIWMNARETAAEFYQKLGYKIEGELFNIKPIGFHYVMTKYFNS</sequence>
<evidence type="ECO:0000259" key="3">
    <source>
        <dbReference type="PROSITE" id="PS51186"/>
    </source>
</evidence>
<dbReference type="GO" id="GO:0016747">
    <property type="term" value="F:acyltransferase activity, transferring groups other than amino-acyl groups"/>
    <property type="evidence" value="ECO:0007669"/>
    <property type="project" value="InterPro"/>
</dbReference>
<protein>
    <submittedName>
        <fullName evidence="4">Acetyltransferase domain protein</fullName>
    </submittedName>
</protein>
<dbReference type="RefSeq" id="WP_069797426.1">
    <property type="nucleotide sequence ID" value="NZ_CP034157.1"/>
</dbReference>
<dbReference type="PANTHER" id="PTHR43420">
    <property type="entry name" value="ACETYLTRANSFERASE"/>
    <property type="match status" value="1"/>
</dbReference>
<dbReference type="STRING" id="237258.SAMN04489756_12242"/>
<reference evidence="4 5" key="1">
    <citation type="submission" date="2016-09" db="EMBL/GenBank/DDBJ databases">
        <authorList>
            <person name="Capua I."/>
            <person name="De Benedictis P."/>
            <person name="Joannis T."/>
            <person name="Lombin L.H."/>
            <person name="Cattoli G."/>
        </authorList>
    </citation>
    <scope>NUCLEOTIDE SEQUENCE [LARGE SCALE GENOMIC DNA]</scope>
    <source>
        <strain evidence="4 5">NRS-1</strain>
    </source>
</reference>
<dbReference type="CDD" id="cd04301">
    <property type="entry name" value="NAT_SF"/>
    <property type="match status" value="1"/>
</dbReference>
<evidence type="ECO:0000256" key="1">
    <source>
        <dbReference type="ARBA" id="ARBA00022679"/>
    </source>
</evidence>
<keyword evidence="5" id="KW-1185">Reference proteome</keyword>
<dbReference type="Gene3D" id="3.40.630.30">
    <property type="match status" value="1"/>
</dbReference>
<name>A0A1E5UG23_9FLAO</name>
<dbReference type="KEGG" id="cnr:EB819_10875"/>
<comment type="caution">
    <text evidence="4">The sequence shown here is derived from an EMBL/GenBank/DDBJ whole genome shotgun (WGS) entry which is preliminary data.</text>
</comment>
<accession>A0A1E5UG23</accession>
<dbReference type="SUPFAM" id="SSF55729">
    <property type="entry name" value="Acyl-CoA N-acyltransferases (Nat)"/>
    <property type="match status" value="1"/>
</dbReference>
<dbReference type="PANTHER" id="PTHR43420:SF44">
    <property type="entry name" value="ACETYLTRANSFERASE YPEA"/>
    <property type="match status" value="1"/>
</dbReference>
<dbReference type="PROSITE" id="PS51186">
    <property type="entry name" value="GNAT"/>
    <property type="match status" value="1"/>
</dbReference>
<dbReference type="InterPro" id="IPR016181">
    <property type="entry name" value="Acyl_CoA_acyltransferase"/>
</dbReference>
<evidence type="ECO:0000256" key="2">
    <source>
        <dbReference type="ARBA" id="ARBA00023315"/>
    </source>
</evidence>
<dbReference type="AlphaFoldDB" id="A0A1E5UG23"/>
<dbReference type="InterPro" id="IPR050680">
    <property type="entry name" value="YpeA/RimI_acetyltransf"/>
</dbReference>
<dbReference type="InterPro" id="IPR000182">
    <property type="entry name" value="GNAT_dom"/>
</dbReference>
<dbReference type="EMBL" id="MKGI01000016">
    <property type="protein sequence ID" value="OEL11844.1"/>
    <property type="molecule type" value="Genomic_DNA"/>
</dbReference>
<feature type="domain" description="N-acetyltransferase" evidence="3">
    <location>
        <begin position="1"/>
        <end position="137"/>
    </location>
</feature>
<dbReference type="OrthoDB" id="9813917at2"/>
<keyword evidence="2" id="KW-0012">Acyltransferase</keyword>
<dbReference type="Proteomes" id="UP000095601">
    <property type="component" value="Unassembled WGS sequence"/>
</dbReference>
<organism evidence="4 5">
    <name type="scientific">Cloacibacterium normanense</name>
    <dbReference type="NCBI Taxonomy" id="237258"/>
    <lineage>
        <taxon>Bacteria</taxon>
        <taxon>Pseudomonadati</taxon>
        <taxon>Bacteroidota</taxon>
        <taxon>Flavobacteriia</taxon>
        <taxon>Flavobacteriales</taxon>
        <taxon>Weeksellaceae</taxon>
    </lineage>
</organism>